<dbReference type="AlphaFoldDB" id="A0A3M7Q4W9"/>
<keyword evidence="2" id="KW-1185">Reference proteome</keyword>
<accession>A0A3M7Q4W9</accession>
<gene>
    <name evidence="1" type="ORF">BpHYR1_032345</name>
</gene>
<organism evidence="1 2">
    <name type="scientific">Brachionus plicatilis</name>
    <name type="common">Marine rotifer</name>
    <name type="synonym">Brachionus muelleri</name>
    <dbReference type="NCBI Taxonomy" id="10195"/>
    <lineage>
        <taxon>Eukaryota</taxon>
        <taxon>Metazoa</taxon>
        <taxon>Spiralia</taxon>
        <taxon>Gnathifera</taxon>
        <taxon>Rotifera</taxon>
        <taxon>Eurotatoria</taxon>
        <taxon>Monogononta</taxon>
        <taxon>Pseudotrocha</taxon>
        <taxon>Ploima</taxon>
        <taxon>Brachionidae</taxon>
        <taxon>Brachionus</taxon>
    </lineage>
</organism>
<reference evidence="1 2" key="1">
    <citation type="journal article" date="2018" name="Sci. Rep.">
        <title>Genomic signatures of local adaptation to the degree of environmental predictability in rotifers.</title>
        <authorList>
            <person name="Franch-Gras L."/>
            <person name="Hahn C."/>
            <person name="Garcia-Roger E.M."/>
            <person name="Carmona M.J."/>
            <person name="Serra M."/>
            <person name="Gomez A."/>
        </authorList>
    </citation>
    <scope>NUCLEOTIDE SEQUENCE [LARGE SCALE GENOMIC DNA]</scope>
    <source>
        <strain evidence="1">HYR1</strain>
    </source>
</reference>
<proteinExistence type="predicted"/>
<dbReference type="Proteomes" id="UP000276133">
    <property type="component" value="Unassembled WGS sequence"/>
</dbReference>
<sequence length="123" mass="15134">MIHWYLSELLNLFRIQIENSRVEKFATKFDPKIRHLKCFTCYLIFSRYSYLVFKLNILEGLYKNSKYLKKAINFLNLTGKSKFMIKFFDLNKKIENYMNFYLNFRKKILQESIIDQLEKKDLF</sequence>
<evidence type="ECO:0000313" key="1">
    <source>
        <dbReference type="EMBL" id="RNA06051.1"/>
    </source>
</evidence>
<comment type="caution">
    <text evidence="1">The sequence shown here is derived from an EMBL/GenBank/DDBJ whole genome shotgun (WGS) entry which is preliminary data.</text>
</comment>
<protein>
    <submittedName>
        <fullName evidence="1">Uncharacterized protein</fullName>
    </submittedName>
</protein>
<evidence type="ECO:0000313" key="2">
    <source>
        <dbReference type="Proteomes" id="UP000276133"/>
    </source>
</evidence>
<name>A0A3M7Q4W9_BRAPC</name>
<dbReference type="EMBL" id="REGN01007508">
    <property type="protein sequence ID" value="RNA06051.1"/>
    <property type="molecule type" value="Genomic_DNA"/>
</dbReference>